<evidence type="ECO:0000256" key="4">
    <source>
        <dbReference type="ARBA" id="ARBA00011882"/>
    </source>
</evidence>
<evidence type="ECO:0000256" key="6">
    <source>
        <dbReference type="ARBA" id="ARBA00022723"/>
    </source>
</evidence>
<dbReference type="PRINTS" id="PR00695">
    <property type="entry name" value="CUNO2RDTASE"/>
</dbReference>
<feature type="domain" description="Plastocyanin-like" evidence="12">
    <location>
        <begin position="154"/>
        <end position="264"/>
    </location>
</feature>
<dbReference type="PANTHER" id="PTHR11709">
    <property type="entry name" value="MULTI-COPPER OXIDASE"/>
    <property type="match status" value="1"/>
</dbReference>
<dbReference type="AlphaFoldDB" id="A0A5M3Z6S9"/>
<feature type="binding site" description="type 1 copper site" evidence="11">
    <location>
        <position position="241"/>
    </location>
    <ligand>
        <name>Cu cation</name>
        <dbReference type="ChEBI" id="CHEBI:23378"/>
        <label>1</label>
    </ligand>
</feature>
<evidence type="ECO:0000256" key="10">
    <source>
        <dbReference type="ARBA" id="ARBA00049340"/>
    </source>
</evidence>
<organism evidence="13 14">
    <name type="scientific">Aspergillus terreus</name>
    <dbReference type="NCBI Taxonomy" id="33178"/>
    <lineage>
        <taxon>Eukaryota</taxon>
        <taxon>Fungi</taxon>
        <taxon>Dikarya</taxon>
        <taxon>Ascomycota</taxon>
        <taxon>Pezizomycotina</taxon>
        <taxon>Eurotiomycetes</taxon>
        <taxon>Eurotiomycetidae</taxon>
        <taxon>Eurotiales</taxon>
        <taxon>Aspergillaceae</taxon>
        <taxon>Aspergillus</taxon>
        <taxon>Aspergillus subgen. Circumdati</taxon>
    </lineage>
</organism>
<keyword evidence="14" id="KW-1185">Reference proteome</keyword>
<evidence type="ECO:0000256" key="9">
    <source>
        <dbReference type="ARBA" id="ARBA00023008"/>
    </source>
</evidence>
<dbReference type="GO" id="GO:0050421">
    <property type="term" value="F:nitrite reductase (NO-forming) activity"/>
    <property type="evidence" value="ECO:0007669"/>
    <property type="project" value="UniProtKB-EC"/>
</dbReference>
<dbReference type="SUPFAM" id="SSF49503">
    <property type="entry name" value="Cupredoxins"/>
    <property type="match status" value="2"/>
</dbReference>
<proteinExistence type="inferred from homology"/>
<dbReference type="Proteomes" id="UP000452235">
    <property type="component" value="Unassembled WGS sequence"/>
</dbReference>
<feature type="binding site" description="type 1 copper site" evidence="11">
    <location>
        <position position="249"/>
    </location>
    <ligand>
        <name>Cu cation</name>
        <dbReference type="ChEBI" id="CHEBI:23378"/>
        <label>1</label>
    </ligand>
</feature>
<dbReference type="VEuPathDB" id="FungiDB:ATEG_07063"/>
<dbReference type="FunFam" id="2.60.40.420:FF:000093">
    <property type="entry name" value="Copper-containing nitrite reductase"/>
    <property type="match status" value="1"/>
</dbReference>
<comment type="cofactor">
    <cofactor evidence="1 11">
        <name>Cu(+)</name>
        <dbReference type="ChEBI" id="CHEBI:49552"/>
    </cofactor>
</comment>
<protein>
    <recommendedName>
        <fullName evidence="5">Copper-containing nitrite reductase</fullName>
        <ecNumber evidence="4">1.7.2.1</ecNumber>
    </recommendedName>
</protein>
<comment type="subunit">
    <text evidence="3">Homotrimer.</text>
</comment>
<dbReference type="InterPro" id="IPR045087">
    <property type="entry name" value="Cu-oxidase_fam"/>
</dbReference>
<feature type="binding site" description="type 1 copper site" evidence="11">
    <location>
        <position position="200"/>
    </location>
    <ligand>
        <name>Cu cation</name>
        <dbReference type="ChEBI" id="CHEBI:23378"/>
        <label>1</label>
    </ligand>
</feature>
<comment type="caution">
    <text evidence="13">The sequence shown here is derived from an EMBL/GenBank/DDBJ whole genome shotgun (WGS) entry which is preliminary data.</text>
</comment>
<evidence type="ECO:0000256" key="11">
    <source>
        <dbReference type="PIRSR" id="PIRSR601287-1"/>
    </source>
</evidence>
<dbReference type="GO" id="GO:0005507">
    <property type="term" value="F:copper ion binding"/>
    <property type="evidence" value="ECO:0007669"/>
    <property type="project" value="InterPro"/>
</dbReference>
<keyword evidence="7" id="KW-0677">Repeat</keyword>
<feature type="binding site" description="type 1 copper site" evidence="11">
    <location>
        <position position="254"/>
    </location>
    <ligand>
        <name>Cu cation</name>
        <dbReference type="ChEBI" id="CHEBI:23378"/>
        <label>1</label>
    </ligand>
</feature>
<dbReference type="EC" id="1.7.2.1" evidence="4"/>
<dbReference type="CDD" id="cd04208">
    <property type="entry name" value="CuRO_2_CuNIR"/>
    <property type="match status" value="1"/>
</dbReference>
<accession>A0A5M3Z6S9</accession>
<dbReference type="Pfam" id="PF07732">
    <property type="entry name" value="Cu-oxidase_3"/>
    <property type="match status" value="1"/>
</dbReference>
<dbReference type="EMBL" id="BLJY01000014">
    <property type="protein sequence ID" value="GFF21116.1"/>
    <property type="molecule type" value="Genomic_DNA"/>
</dbReference>
<dbReference type="Gene3D" id="2.60.40.420">
    <property type="entry name" value="Cupredoxins - blue copper proteins"/>
    <property type="match status" value="2"/>
</dbReference>
<feature type="binding site" description="type 1 copper site" evidence="11">
    <location>
        <position position="205"/>
    </location>
    <ligand>
        <name>Cu cation</name>
        <dbReference type="ChEBI" id="CHEBI:23378"/>
        <label>1</label>
    </ligand>
</feature>
<dbReference type="InterPro" id="IPR011707">
    <property type="entry name" value="Cu-oxidase-like_N"/>
</dbReference>
<feature type="binding site" description="type 1 copper site" evidence="11">
    <location>
        <position position="240"/>
    </location>
    <ligand>
        <name>Cu cation</name>
        <dbReference type="ChEBI" id="CHEBI:23378"/>
        <label>1</label>
    </ligand>
</feature>
<reference evidence="13 14" key="1">
    <citation type="submission" date="2020-01" db="EMBL/GenBank/DDBJ databases">
        <title>Aspergillus terreus IFO 6365 whole genome shotgun sequence.</title>
        <authorList>
            <person name="Kanamasa S."/>
            <person name="Takahashi H."/>
        </authorList>
    </citation>
    <scope>NUCLEOTIDE SEQUENCE [LARGE SCALE GENOMIC DNA]</scope>
    <source>
        <strain evidence="13 14">IFO 6365</strain>
    </source>
</reference>
<evidence type="ECO:0000256" key="1">
    <source>
        <dbReference type="ARBA" id="ARBA00001960"/>
    </source>
</evidence>
<comment type="cofactor">
    <cofactor evidence="11">
        <name>Cu(2+)</name>
        <dbReference type="ChEBI" id="CHEBI:29036"/>
    </cofactor>
</comment>
<sequence>MSRAPVLRRRILSRVTLDARHSFYSPNGISNRLPYSSTRRSFGNVPKRYALGSDRPWVSSALVLSASAAASICLYAQKQGKVQLEGAQEKSHGADPSLNPNAEEVMHQHSGTSPAHIADLPREKAVLTTAPDVPPRIERDHPVLLEVPLETTTKMIQLTSAYKYEAWTFNDSVPGPFIRARVGDVVELSLTNRDETGNPHNIDCHAFLGPGGGSAITTASEGETKKAYFRLMCPGVFIYHCAAAPVPVHIANGMYGLIYVQPEEGDLPPVDKEYYVMQSEFYHEPPEKLDNGRLSPEVEFSYPNGLREEPSVVVFNGHEAAVTRDKPLKARIDETVRIFFGNAGPNLTSSFHIIGSNFTNLYRDGDVISPPGRFVQTTSVPPGSATIVDMKMVVPGTYTLVDHAIFRLDKGAVGYLNVSGPERRELYGSNEAPAPCVGCKLHP</sequence>
<keyword evidence="9 11" id="KW-0186">Copper</keyword>
<evidence type="ECO:0000313" key="13">
    <source>
        <dbReference type="EMBL" id="GFF21116.1"/>
    </source>
</evidence>
<evidence type="ECO:0000256" key="8">
    <source>
        <dbReference type="ARBA" id="ARBA00023002"/>
    </source>
</evidence>
<comment type="catalytic activity">
    <reaction evidence="10">
        <text>nitric oxide + Fe(III)-[cytochrome c] + H2O = Fe(II)-[cytochrome c] + nitrite + 2 H(+)</text>
        <dbReference type="Rhea" id="RHEA:15233"/>
        <dbReference type="Rhea" id="RHEA-COMP:10350"/>
        <dbReference type="Rhea" id="RHEA-COMP:14399"/>
        <dbReference type="ChEBI" id="CHEBI:15377"/>
        <dbReference type="ChEBI" id="CHEBI:15378"/>
        <dbReference type="ChEBI" id="CHEBI:16301"/>
        <dbReference type="ChEBI" id="CHEBI:16480"/>
        <dbReference type="ChEBI" id="CHEBI:29033"/>
        <dbReference type="ChEBI" id="CHEBI:29034"/>
        <dbReference type="EC" id="1.7.2.1"/>
    </reaction>
</comment>
<evidence type="ECO:0000256" key="3">
    <source>
        <dbReference type="ARBA" id="ARBA00011233"/>
    </source>
</evidence>
<keyword evidence="6 11" id="KW-0479">Metal-binding</keyword>
<evidence type="ECO:0000256" key="5">
    <source>
        <dbReference type="ARBA" id="ARBA00017290"/>
    </source>
</evidence>
<name>A0A5M3Z6S9_ASPTE</name>
<keyword evidence="8" id="KW-0560">Oxidoreductase</keyword>
<dbReference type="OrthoDB" id="2121828at2759"/>
<evidence type="ECO:0000256" key="7">
    <source>
        <dbReference type="ARBA" id="ARBA00022737"/>
    </source>
</evidence>
<gene>
    <name evidence="13" type="ORF">ATEIFO6365_0014004800</name>
</gene>
<dbReference type="PANTHER" id="PTHR11709:SF394">
    <property type="entry name" value="FI03373P-RELATED"/>
    <property type="match status" value="1"/>
</dbReference>
<dbReference type="CDD" id="cd11020">
    <property type="entry name" value="CuRO_1_CuNIR"/>
    <property type="match status" value="1"/>
</dbReference>
<dbReference type="InterPro" id="IPR008972">
    <property type="entry name" value="Cupredoxin"/>
</dbReference>
<dbReference type="InterPro" id="IPR001287">
    <property type="entry name" value="NO2-reductase_Cu"/>
</dbReference>
<evidence type="ECO:0000256" key="2">
    <source>
        <dbReference type="ARBA" id="ARBA00010609"/>
    </source>
</evidence>
<evidence type="ECO:0000259" key="12">
    <source>
        <dbReference type="Pfam" id="PF07732"/>
    </source>
</evidence>
<comment type="similarity">
    <text evidence="2">Belongs to the multicopper oxidase family.</text>
</comment>
<feature type="binding site" description="type 1 copper site" evidence="11">
    <location>
        <position position="403"/>
    </location>
    <ligand>
        <name>Cu cation</name>
        <dbReference type="ChEBI" id="CHEBI:23378"/>
        <label>1</label>
    </ligand>
</feature>
<evidence type="ECO:0000313" key="14">
    <source>
        <dbReference type="Proteomes" id="UP000452235"/>
    </source>
</evidence>